<name>A0A0M0K3R7_9EUKA</name>
<evidence type="ECO:0000313" key="2">
    <source>
        <dbReference type="EMBL" id="KOO33506.1"/>
    </source>
</evidence>
<dbReference type="Gene3D" id="3.80.10.10">
    <property type="entry name" value="Ribonuclease Inhibitor"/>
    <property type="match status" value="3"/>
</dbReference>
<comment type="caution">
    <text evidence="2">The sequence shown here is derived from an EMBL/GenBank/DDBJ whole genome shotgun (WGS) entry which is preliminary data.</text>
</comment>
<evidence type="ECO:0000313" key="3">
    <source>
        <dbReference type="Proteomes" id="UP000037460"/>
    </source>
</evidence>
<dbReference type="InterPro" id="IPR001611">
    <property type="entry name" value="Leu-rich_rpt"/>
</dbReference>
<sequence length="301" mass="30873">MLAKVAKHKGISLCGIRRDQTTADFSRKDLEPTDAILLASDLSQAVVTGALTSLDLSNNALCGVAKDPFGAGLSGTYTAEGITAIADALRVNGGLTSIDLSGSKLCGIWTDFYQYGTYTAEGITAIADALRVNGALTSINLRGNQLEDMGWGAIFAAICGNKDSKIMSLDASGENIGLAGGKLIAKALCTSVTGGLTALNLSHNYLKDEGVSAICKAIQSNKETKLASLNFKNNGISPVGANAVAAMVAVTGGLTRIDLSGNQLCGIWTDGHGNQQGAYTAEGITAIADALRVNGALTKIE</sequence>
<accession>A0A0M0K3R7</accession>
<dbReference type="InterPro" id="IPR032675">
    <property type="entry name" value="LRR_dom_sf"/>
</dbReference>
<organism evidence="2 3">
    <name type="scientific">Chrysochromulina tobinii</name>
    <dbReference type="NCBI Taxonomy" id="1460289"/>
    <lineage>
        <taxon>Eukaryota</taxon>
        <taxon>Haptista</taxon>
        <taxon>Haptophyta</taxon>
        <taxon>Prymnesiophyceae</taxon>
        <taxon>Prymnesiales</taxon>
        <taxon>Chrysochromulinaceae</taxon>
        <taxon>Chrysochromulina</taxon>
    </lineage>
</organism>
<dbReference type="SMART" id="SM00368">
    <property type="entry name" value="LRR_RI"/>
    <property type="match status" value="4"/>
</dbReference>
<evidence type="ECO:0000256" key="1">
    <source>
        <dbReference type="ARBA" id="ARBA00022737"/>
    </source>
</evidence>
<dbReference type="InterPro" id="IPR052201">
    <property type="entry name" value="LRR-containing_regulator"/>
</dbReference>
<dbReference type="PANTHER" id="PTHR24111">
    <property type="entry name" value="LEUCINE-RICH REPEAT-CONTAINING PROTEIN 34"/>
    <property type="match status" value="1"/>
</dbReference>
<keyword evidence="1" id="KW-0677">Repeat</keyword>
<dbReference type="SUPFAM" id="SSF52047">
    <property type="entry name" value="RNI-like"/>
    <property type="match status" value="1"/>
</dbReference>
<keyword evidence="3" id="KW-1185">Reference proteome</keyword>
<dbReference type="OrthoDB" id="120976at2759"/>
<dbReference type="AlphaFoldDB" id="A0A0M0K3R7"/>
<protein>
    <submittedName>
        <fullName evidence="2">Protein nlrc3</fullName>
    </submittedName>
</protein>
<dbReference type="EMBL" id="JWZX01001502">
    <property type="protein sequence ID" value="KOO33506.1"/>
    <property type="molecule type" value="Genomic_DNA"/>
</dbReference>
<dbReference type="Pfam" id="PF13516">
    <property type="entry name" value="LRR_6"/>
    <property type="match status" value="1"/>
</dbReference>
<proteinExistence type="predicted"/>
<gene>
    <name evidence="2" type="ORF">Ctob_012643</name>
</gene>
<reference evidence="3" key="1">
    <citation type="journal article" date="2015" name="PLoS Genet.">
        <title>Genome Sequence and Transcriptome Analyses of Chrysochromulina tobin: Metabolic Tools for Enhanced Algal Fitness in the Prominent Order Prymnesiales (Haptophyceae).</title>
        <authorList>
            <person name="Hovde B.T."/>
            <person name="Deodato C.R."/>
            <person name="Hunsperger H.M."/>
            <person name="Ryken S.A."/>
            <person name="Yost W."/>
            <person name="Jha R.K."/>
            <person name="Patterson J."/>
            <person name="Monnat R.J. Jr."/>
            <person name="Barlow S.B."/>
            <person name="Starkenburg S.R."/>
            <person name="Cattolico R.A."/>
        </authorList>
    </citation>
    <scope>NUCLEOTIDE SEQUENCE</scope>
    <source>
        <strain evidence="3">CCMP291</strain>
    </source>
</reference>
<dbReference type="PANTHER" id="PTHR24111:SF0">
    <property type="entry name" value="LEUCINE-RICH REPEAT-CONTAINING PROTEIN"/>
    <property type="match status" value="1"/>
</dbReference>
<dbReference type="Proteomes" id="UP000037460">
    <property type="component" value="Unassembled WGS sequence"/>
</dbReference>